<protein>
    <submittedName>
        <fullName evidence="5">Repetitive organellar protein-like</fullName>
    </submittedName>
</protein>
<reference evidence="5" key="1">
    <citation type="submission" date="2025-08" db="UniProtKB">
        <authorList>
            <consortium name="RefSeq"/>
        </authorList>
    </citation>
    <scope>IDENTIFICATION</scope>
</reference>
<feature type="coiled-coil region" evidence="1">
    <location>
        <begin position="284"/>
        <end position="311"/>
    </location>
</feature>
<keyword evidence="3" id="KW-0732">Signal</keyword>
<accession>A0ABM3LI87</accession>
<evidence type="ECO:0000256" key="1">
    <source>
        <dbReference type="SAM" id="Coils"/>
    </source>
</evidence>
<evidence type="ECO:0000256" key="2">
    <source>
        <dbReference type="SAM" id="MobiDB-lite"/>
    </source>
</evidence>
<keyword evidence="4" id="KW-1185">Reference proteome</keyword>
<evidence type="ECO:0000256" key="3">
    <source>
        <dbReference type="SAM" id="SignalP"/>
    </source>
</evidence>
<dbReference type="RefSeq" id="XP_052738790.1">
    <property type="nucleotide sequence ID" value="XM_052882830.1"/>
</dbReference>
<dbReference type="GeneID" id="128198303"/>
<feature type="chain" id="PRO_5045082249" evidence="3">
    <location>
        <begin position="23"/>
        <end position="616"/>
    </location>
</feature>
<evidence type="ECO:0000313" key="5">
    <source>
        <dbReference type="RefSeq" id="XP_052738790.1"/>
    </source>
</evidence>
<sequence length="616" mass="72230">MCKQLKISIYFKVLHLLSFTSAAYLEAESNYVKPKLERNNIVNKGLWIRNNRDRKYSSDFIFRANSLDVDNVLQNNYDAFGQSNVANSAFFSGFNMERSKRSADENENKKIRVESANNYNRYTTQSIKTQNQMKKDNSSTINYNSTTNIVPKRSMNQRDYESENELIKKIEFTEDFNSTNGNINGMDRSIFDKADMYHNARTPNINVYKIIPEKEKDVKNKPLNERGVLKVLSMLTKTFKKVMKQHHDIKRIHNKLYDLNDEFTKNAEQFASKFKDFNSKYFFMVNLNEELKRMEIKLKEKDKKLNNREEGLTKNLKEFENHQRNFLEQQRQFYNVQKTMLAQNEKINLKQNAIAKTQNEISRRQHDFARILKKDKQVYMESRKISPIKVKTVLAKQKIKPDEGNVQPIISPNTIYTTISPSPTTETVKINLFSIPTLTRLENQDQMILDEKDNQPVDELIYKYYFNNTFIDDIMRNKILATLIAAPEAAGINKNKRNENIKLETTHLIAVNKTTNAKKNHRNRRWIKFSKNNHKKYAKASTPLNEVPDVKTDHSKIDVTKKVDPFITMALSFCKEVGQNVNIQVLNWCVEKALRRLKVIGKKCIEFAEVIPLKLY</sequence>
<evidence type="ECO:0000313" key="4">
    <source>
        <dbReference type="Proteomes" id="UP001652582"/>
    </source>
</evidence>
<name>A0ABM3LI87_BICAN</name>
<dbReference type="Proteomes" id="UP001652582">
    <property type="component" value="Chromosome 8"/>
</dbReference>
<proteinExistence type="predicted"/>
<feature type="signal peptide" evidence="3">
    <location>
        <begin position="1"/>
        <end position="22"/>
    </location>
</feature>
<gene>
    <name evidence="5" type="primary">LOC128198303</name>
</gene>
<organism evidence="4 5">
    <name type="scientific">Bicyclus anynana</name>
    <name type="common">Squinting bush brown butterfly</name>
    <dbReference type="NCBI Taxonomy" id="110368"/>
    <lineage>
        <taxon>Eukaryota</taxon>
        <taxon>Metazoa</taxon>
        <taxon>Ecdysozoa</taxon>
        <taxon>Arthropoda</taxon>
        <taxon>Hexapoda</taxon>
        <taxon>Insecta</taxon>
        <taxon>Pterygota</taxon>
        <taxon>Neoptera</taxon>
        <taxon>Endopterygota</taxon>
        <taxon>Lepidoptera</taxon>
        <taxon>Glossata</taxon>
        <taxon>Ditrysia</taxon>
        <taxon>Papilionoidea</taxon>
        <taxon>Nymphalidae</taxon>
        <taxon>Satyrinae</taxon>
        <taxon>Satyrini</taxon>
        <taxon>Mycalesina</taxon>
        <taxon>Bicyclus</taxon>
    </lineage>
</organism>
<feature type="region of interest" description="Disordered" evidence="2">
    <location>
        <begin position="127"/>
        <end position="146"/>
    </location>
</feature>
<keyword evidence="1" id="KW-0175">Coiled coil</keyword>